<dbReference type="RefSeq" id="WP_027471577.1">
    <property type="nucleotide sequence ID" value="NZ_BAMD01000137.1"/>
</dbReference>
<comment type="caution">
    <text evidence="1">The sequence shown here is derived from an EMBL/GenBank/DDBJ whole genome shotgun (WGS) entry which is preliminary data.</text>
</comment>
<dbReference type="STRING" id="869213.GCA_000517085_01858"/>
<protein>
    <submittedName>
        <fullName evidence="1">Uncharacterized protein</fullName>
    </submittedName>
</protein>
<dbReference type="CDD" id="cd22641">
    <property type="entry name" value="C24-like"/>
    <property type="match status" value="1"/>
</dbReference>
<dbReference type="AlphaFoldDB" id="W7Y4L3"/>
<sequence length="256" mass="28037">MDKLTLQDRKDFPLTTNSLAFMQAAYAAMEKLGYIGGDNYIVSGCEVTGTSAAPGYMFLKGILMPFKGGSISSNVQIVKKVTVSNVDAGTREQTSYNAEFGVSADAENNISWDSIIRTDTIISLMSQMTALNNRLADVEDDILVNAQDIQSNADNIEELEQKAIVSLAKGTYGPFDIRGGNPDINSEVIPFGATISTANYLVLGAIRLANDTEDGNDDLISWAVRSRSTTNMEIYFQEEFSEDQSIFFDWMLIPLD</sequence>
<gene>
    <name evidence="1" type="ORF">JCM21142_114599</name>
</gene>
<organism evidence="1 2">
    <name type="scientific">Saccharicrinis fermentans DSM 9555 = JCM 21142</name>
    <dbReference type="NCBI Taxonomy" id="869213"/>
    <lineage>
        <taxon>Bacteria</taxon>
        <taxon>Pseudomonadati</taxon>
        <taxon>Bacteroidota</taxon>
        <taxon>Bacteroidia</taxon>
        <taxon>Marinilabiliales</taxon>
        <taxon>Marinilabiliaceae</taxon>
        <taxon>Saccharicrinis</taxon>
    </lineage>
</organism>
<dbReference type="OrthoDB" id="1038579at2"/>
<reference evidence="1 2" key="1">
    <citation type="journal article" date="2014" name="Genome Announc.">
        <title>Draft Genome Sequence of Cytophaga fermentans JCM 21142T, a Facultative Anaerobe Isolated from Marine Mud.</title>
        <authorList>
            <person name="Starns D."/>
            <person name="Oshima K."/>
            <person name="Suda W."/>
            <person name="Iino T."/>
            <person name="Yuki M."/>
            <person name="Inoue J."/>
            <person name="Kitamura K."/>
            <person name="Iida T."/>
            <person name="Darby A."/>
            <person name="Hattori M."/>
            <person name="Ohkuma M."/>
        </authorList>
    </citation>
    <scope>NUCLEOTIDE SEQUENCE [LARGE SCALE GENOMIC DNA]</scope>
    <source>
        <strain evidence="1 2">JCM 21142</strain>
    </source>
</reference>
<dbReference type="eggNOG" id="COG4675">
    <property type="taxonomic scope" value="Bacteria"/>
</dbReference>
<dbReference type="Proteomes" id="UP000019402">
    <property type="component" value="Unassembled WGS sequence"/>
</dbReference>
<dbReference type="EMBL" id="BAMD01000137">
    <property type="protein sequence ID" value="GAF05845.1"/>
    <property type="molecule type" value="Genomic_DNA"/>
</dbReference>
<keyword evidence="2" id="KW-1185">Reference proteome</keyword>
<proteinExistence type="predicted"/>
<name>W7Y4L3_9BACT</name>
<evidence type="ECO:0000313" key="2">
    <source>
        <dbReference type="Proteomes" id="UP000019402"/>
    </source>
</evidence>
<accession>W7Y4L3</accession>
<evidence type="ECO:0000313" key="1">
    <source>
        <dbReference type="EMBL" id="GAF05845.1"/>
    </source>
</evidence>